<dbReference type="EMBL" id="KU513839">
    <property type="protein sequence ID" value="AMX81469.1"/>
    <property type="molecule type" value="mRNA"/>
</dbReference>
<reference evidence="2" key="1">
    <citation type="submission" date="2016-01" db="EMBL/GenBank/DDBJ databases">
        <title>Iranian Mesobuthus euepus venom peptide.</title>
        <authorList>
            <person name="Baradaran M."/>
            <person name="Jalali A."/>
            <person name="Galehdari H."/>
            <person name="Naderi Soorki M."/>
        </authorList>
    </citation>
    <scope>NUCLEOTIDE SEQUENCE</scope>
    <source>
        <tissue evidence="2">Venom gland</tissue>
    </source>
</reference>
<name>A0A146CJ04_MESEU</name>
<keyword evidence="1" id="KW-0732">Signal</keyword>
<feature type="signal peptide" evidence="1">
    <location>
        <begin position="1"/>
        <end position="17"/>
    </location>
</feature>
<proteinExistence type="evidence at transcript level"/>
<protein>
    <submittedName>
        <fullName evidence="2">Venom peptide meuPep31</fullName>
    </submittedName>
</protein>
<evidence type="ECO:0000256" key="1">
    <source>
        <dbReference type="SAM" id="SignalP"/>
    </source>
</evidence>
<feature type="chain" id="PRO_5007523365" evidence="1">
    <location>
        <begin position="18"/>
        <end position="116"/>
    </location>
</feature>
<dbReference type="AlphaFoldDB" id="A0A146CJ04"/>
<organism evidence="2">
    <name type="scientific">Mesobuthus eupeus</name>
    <name type="common">Lesser Asian scorpion</name>
    <name type="synonym">Buthus eupeus</name>
    <dbReference type="NCBI Taxonomy" id="34648"/>
    <lineage>
        <taxon>Eukaryota</taxon>
        <taxon>Metazoa</taxon>
        <taxon>Ecdysozoa</taxon>
        <taxon>Arthropoda</taxon>
        <taxon>Chelicerata</taxon>
        <taxon>Arachnida</taxon>
        <taxon>Scorpiones</taxon>
        <taxon>Buthida</taxon>
        <taxon>Buthoidea</taxon>
        <taxon>Buthidae</taxon>
        <taxon>Mesobuthus</taxon>
    </lineage>
</organism>
<sequence length="116" mass="13212">MMLILLLVVALADGIFGQINNDRSICDASDDQKSRFIECMRREYEAFGYALSCSRYLNVRAMDDFVDLSCEKLKPSNEEKAKYSECINTSINVRNAKTEDQLQELLKKCTVIAISK</sequence>
<evidence type="ECO:0000313" key="2">
    <source>
        <dbReference type="EMBL" id="AMX81469.1"/>
    </source>
</evidence>
<accession>A0A146CJ04</accession>